<dbReference type="PANTHER" id="PTHR23346:SF7">
    <property type="entry name" value="STALLED RIBOSOME SENSOR GCN1"/>
    <property type="match status" value="1"/>
</dbReference>
<dbReference type="InterPro" id="IPR011989">
    <property type="entry name" value="ARM-like"/>
</dbReference>
<dbReference type="EMBL" id="LT160034">
    <property type="protein sequence ID" value="CXJ10549.1"/>
    <property type="molecule type" value="Genomic_DNA"/>
</dbReference>
<proteinExistence type="predicted"/>
<evidence type="ECO:0000313" key="8">
    <source>
        <dbReference type="Proteomes" id="UP000069549"/>
    </source>
</evidence>
<feature type="compositionally biased region" description="Basic and acidic residues" evidence="2">
    <location>
        <begin position="2125"/>
        <end position="2135"/>
    </location>
</feature>
<evidence type="ECO:0008006" key="13">
    <source>
        <dbReference type="Google" id="ProtNLM"/>
    </source>
</evidence>
<dbReference type="Proteomes" id="UP000069549">
    <property type="component" value="Chromosome 14"/>
</dbReference>
<dbReference type="Proteomes" id="UP000219860">
    <property type="component" value="Chromosome 14"/>
</dbReference>
<evidence type="ECO:0000313" key="9">
    <source>
        <dbReference type="Proteomes" id="UP000219860"/>
    </source>
</evidence>
<dbReference type="EMBL" id="LT614640">
    <property type="protein sequence ID" value="SCN28204.1"/>
    <property type="molecule type" value="Genomic_DNA"/>
</dbReference>
<feature type="region of interest" description="Disordered" evidence="2">
    <location>
        <begin position="2100"/>
        <end position="2215"/>
    </location>
</feature>
<evidence type="ECO:0000313" key="6">
    <source>
        <dbReference type="EMBL" id="SCO62406.1"/>
    </source>
</evidence>
<dbReference type="Proteomes" id="UP000219974">
    <property type="component" value="Chromosome 14"/>
</dbReference>
<feature type="region of interest" description="Disordered" evidence="2">
    <location>
        <begin position="1034"/>
        <end position="1053"/>
    </location>
</feature>
<sequence>MEKERTDIEEIFNFIYFKDKIKRDKFEYYKDEIKSILSNNNEEEIVELVNLLFFTKDINYIKNNLSICLHLLSKVINELDNENLKNNLYIYVLKRINSKIHFIDNFNKALVCKKIFFFCSEYENLLKDIKELTSFNNLFISCFEFLDNLFYSNDKLEELNTKYRLIKKNIIKQLIRIFVNIGKNDDIENDSKGVYKLGGDEELLEGADKRFNNFLQLCNCSTNGKGIYYIVVEAFGQFLNRYNNSYNYINDNKRYIKILSQGFINLLNSNKEILLKINKSFKYIFQAWSDENIFGTILNNYHRYDEVALKNASAFYYYCELYNKDHLNNLLEIVINLKKNKNLDNCDILYFIIFYKFHINNDNDTILKKMFENSVKLNLVKFNEKIIFLKSIKYLLSMEKSKEIKGIILSNKNMIIKYLKNDLNEDVQLEALSFLRTVSCVLKNDKDIYSSFSNSVFEIMEKFGKTNEKFLYEALLYYIGSVNIIDTNEKFLTYIKNLLNLCLTKQILKYIFGTNLFLLLLIKSKHLSSVKNINSYITEGVNKSIYNKDVIFYLYDINEIKNIPSNKFFFYLYSLLLLLEQMVNDDKSLCVEYMNKVNKDFLKYICFDEINSMHFQNVLFREINKKNKIEDSVKQSSYKVIGAGSRVESKKSENNSQIEGKKSVPISQIGSKQLEDKNKKLDNLHVLIFGIILGFLNYLEKNKYDKKSDIYRKTEKSFQGYTLSLKNGKIINEGNNEYQNYVEDFEVLLDILLMKKEIYELFVYHFYIYLYMCWDTDKYRNNNTYVLKKFIYILFSYAENVEMDQIEKENIYMLLFLCFCHEKLYYKSMKCYLTRRRMKNVISRKILNKVNLDTVLAFILKGSNYYNNKIHKKVCFNMIESLLLLKDAESNENGFAKDRKEKTVDDYALNHDNKIGIKKKEKTICHISKKNIVGADHDARSNGRMLITINDDNIKNKLIVFTSNLIDILDEKSVKNINEDEIEICKCQYNTLYSDRNVYQATIEVENKNIKRNKHLFSMYDEETAELIMEEELNKNKKQTNTNSPKNKKGVKGKGLTKEDLEIEEIKKQNTIRKRVYEIIERNKYILNCIKEMSYISDIFNASHINIFIKKIMVFLKNDLTSRYSQKYLNVIINNMISTKMLICKNKITRCLYNISKYNKGDDSAILIFSSFNINKKISYVLTLFLFPIILNSINIINDKDSTLNILKTLDILLHSKTKINDGDIIKCLQICFDKYPDLDTELESFLYNFNSYLLNQKNIKQFLQLCITDNEQRRFVIIKSLHKFVIDNFCSNIEVDIYNDKSKESIVEMFNDEFIHLYINIFKNDYNKDTQQMCIEIISKLNIAPVSDQSKLIDSLQKECYDFQDMVCKTIAFSIDKKSTKDLTLQLTSKYIIFKEYGKIGILKTINQLAKCYYINVIDNVEFILNFLLGLCLEEKSDIGKIKDYVILCGTSVINKYNEYLLKCMKKYQQNGKRNKSGFIRRTRDEMSIIDDYSDEENSCGSDFLYSDDDMEILSNSRNNNGSSKQKNNKNISKELFEESFKKIYNVLNKYRDNKKSKNKNTVDLIVVMFYGCLGSNLKKESLELLNKLIEQIVHRDTDNFTQIEISNIIPKFIENLMQGSNDDGEEENEDIEYNINGESNRSEGASIDDKTGKNNKKNSNNNVDGKDNKTIVSGKENKKKAKNAKKSSITGVSIDSLIYLEKYDVNLLIENIFNLLFSNKELKVRKGCCLLLGSVIKAHGMSILKSYNILDKINSNINSEDIVKRQSFYLTYGCLFKVLKHKFEPYILKNFKLLLECYKDNVNNIRVLGINVVEEILNDIGIYGLKKIMPFIIFNLKNQSIKSKDIIAYLDILHLIISKFDIINNLDNETLVSLINTICELVSDTNAKVKEICIKIFNKLEKNITNMEIKNISRQLLLCIYSPNDNHLCDFLDMFASISFEYKINNISLCLLFPIIKKGINNIRLDIKKKSLQIFYFLIHLVNDQSLFIIYFDSIFKTLAVLLNDAIPEIRYLTAKSVGNISQFLDINKKLYYIQYIFNILLTTSSLVEKSGASLCLCSILSKCSESIAYKFISKMVRMIDVKKYIEAKNIQLKKSLKENNEKSSKSKKDAGSKELKGKKKKENATNKFKMESEYSEDDEDYSEEIEDEENSSEESYECISEEDEEYDAEDENEENEEEDMSDNSYEESDLEDGYEDEFSEEYEKEEGSDYDEEYDDDAAFTDEMSENNDELLNKGDKDYYLNGYYLIEKNEDNSYCLEFDDDLINWKLIYDKKVINSENSKEGLIGFFIYMPECEPYYTEKFLKKIFQKLMLCLNDNNEKIRDITLRACKVLINAYSKNNTSLILKFIENKIYNRYWRIRKDSVLLLNVLIEKNLEINKEEKDIGRLHVLHERFYFMLSLICIMKNDKNINVRQTSYNIYKNFVNKRILQEMWPILLKKITQNLSSKNNSKQYISALALGDLVFKTDSNSLNTIIENMIKDFKTTKNLSIKKGISLGFYEIFSKGKFNNLIVNYIHDIIYMIKELACNKNASDIIKLLSLLLVNIDKHVLKDIITELVNTIVNKKDDKNSINSSISDELISFKSIKFFLNIHTDLVIDYLVSSALNPPYNFGKLKLLSYVSYAKLDSYSHLFIKIIHIFIGLIFFNLKDANNYPYDTKKYSNVELSYNSKDSDIRRKINNSGSLSEFEKEIDKFDPNSSSSNDRHENSEIYNNAEKDPKFNELYKYKQENSLNFEEIIICLKLFLKNINERNIDSLTEILFSELKKYDCKIDFSYSNIEKYKCEETCEGIYALEEYSKVIYEDKLNELKDKCEYANFYGKVREIILSILKYLLDIINEGDICSTSNEHQTQVESVNHGSTIKNVINKKKHIRKKINILNEYRIETYLTALSKYAFVDINKNVLETACVIYMYLIELVKKIDGSYSYIDTFYSIINKYSTDSNFNEIPDDKYELVGLNLNKPLFSSFINLFTNVILLSPNLDIKIKAIDTLRKLFLYTNKEISSGFILKTSGALIRILTNKYIEQAKIYIFSTFEVLIKKGSNYIKPLIPQLQTCIIKSLNNEKLKKIIIHILNIISEKKLTRGDLLVNDLLNNINVQISLHQSMTILMVLSNILNNSDLNIKNILNKIITCIKPLFNYANNEISFYSCKIYVLLCLFHAPNKKQYLEGILPLSTKDNIEATTYYFMLHLSEVNNFYDILKKDNFLDNFKTLYINMLKDGNTNLQNINFQIFYNLSKCDDDCLIFIFNNLNLLKLPPFVMISIEVHRHYFKAIKNIFKKKPDIYMTNIPNFLIVVENILMCISTTIHAFKLLGERCAYRLFDIGNKNQYEAKMTILKEKLEDKKYSNLVDYINTVLVKKGNITDSE</sequence>
<dbReference type="EMBL" id="LT608262">
    <property type="protein sequence ID" value="SCO63964.1"/>
    <property type="molecule type" value="Genomic_DNA"/>
</dbReference>
<reference evidence="3 8" key="1">
    <citation type="submission" date="2016-02" db="EMBL/GenBank/DDBJ databases">
        <authorList>
            <consortium name="Pathogen Informatics"/>
        </authorList>
    </citation>
    <scope>NUCLEOTIDE SEQUENCE [LARGE SCALE GENOMIC DNA]</scope>
    <source>
        <strain evidence="3 8">K173</strain>
        <strain evidence="4 12">NK65 ny</strain>
        <strain evidence="5 11">NK65e</strain>
        <strain evidence="7 9">SP11 Antwerpcl1</strain>
        <strain evidence="6 10">SP11 RLL</strain>
    </source>
</reference>
<accession>A0A0Z0AC29</accession>
<feature type="compositionally biased region" description="Basic and acidic residues" evidence="2">
    <location>
        <begin position="2100"/>
        <end position="2118"/>
    </location>
</feature>
<evidence type="ECO:0000256" key="1">
    <source>
        <dbReference type="ARBA" id="ARBA00022737"/>
    </source>
</evidence>
<name>A0A0Z0AC29_PLABE</name>
<evidence type="ECO:0000256" key="2">
    <source>
        <dbReference type="SAM" id="MobiDB-lite"/>
    </source>
</evidence>
<evidence type="ECO:0000313" key="3">
    <source>
        <dbReference type="EMBL" id="CXJ10549.1"/>
    </source>
</evidence>
<dbReference type="OrthoDB" id="5148094at2759"/>
<dbReference type="Gene3D" id="1.25.10.10">
    <property type="entry name" value="Leucine-rich Repeat Variant"/>
    <property type="match status" value="3"/>
</dbReference>
<evidence type="ECO:0000313" key="12">
    <source>
        <dbReference type="Proteomes" id="UP000516480"/>
    </source>
</evidence>
<dbReference type="GO" id="GO:0034198">
    <property type="term" value="P:cellular response to amino acid starvation"/>
    <property type="evidence" value="ECO:0007669"/>
    <property type="project" value="TreeGrafter"/>
</dbReference>
<gene>
    <name evidence="3" type="ORF">PBK173_000431100</name>
    <name evidence="5" type="ORF">PBNK65E_000420600</name>
    <name evidence="4" type="ORF">PBNK65NY_000419900</name>
    <name evidence="7" type="ORF">PBSP11A_000420300</name>
    <name evidence="6" type="ORF">PBSP11RLL_000419900</name>
</gene>
<keyword evidence="1" id="KW-0677">Repeat</keyword>
<feature type="region of interest" description="Disordered" evidence="2">
    <location>
        <begin position="2691"/>
        <end position="2714"/>
    </location>
</feature>
<feature type="compositionally biased region" description="Acidic residues" evidence="2">
    <location>
        <begin position="2136"/>
        <end position="2215"/>
    </location>
</feature>
<dbReference type="VEuPathDB" id="PlasmoDB:PBANKA_1403800"/>
<dbReference type="SUPFAM" id="SSF48371">
    <property type="entry name" value="ARM repeat"/>
    <property type="match status" value="2"/>
</dbReference>
<dbReference type="GO" id="GO:0006417">
    <property type="term" value="P:regulation of translation"/>
    <property type="evidence" value="ECO:0007669"/>
    <property type="project" value="TreeGrafter"/>
</dbReference>
<dbReference type="InterPro" id="IPR016024">
    <property type="entry name" value="ARM-type_fold"/>
</dbReference>
<dbReference type="EMBL" id="LT608150">
    <property type="protein sequence ID" value="SCM25963.1"/>
    <property type="molecule type" value="Genomic_DNA"/>
</dbReference>
<dbReference type="PANTHER" id="PTHR23346">
    <property type="entry name" value="TRANSLATIONAL ACTIVATOR GCN1-RELATED"/>
    <property type="match status" value="1"/>
</dbReference>
<dbReference type="GO" id="GO:0005829">
    <property type="term" value="C:cytosol"/>
    <property type="evidence" value="ECO:0007669"/>
    <property type="project" value="TreeGrafter"/>
</dbReference>
<evidence type="ECO:0000313" key="11">
    <source>
        <dbReference type="Proteomes" id="UP000220214"/>
    </source>
</evidence>
<dbReference type="GO" id="GO:0019887">
    <property type="term" value="F:protein kinase regulator activity"/>
    <property type="evidence" value="ECO:0007669"/>
    <property type="project" value="TreeGrafter"/>
</dbReference>
<protein>
    <recommendedName>
        <fullName evidence="13">Translational activator GCN1</fullName>
    </recommendedName>
</protein>
<evidence type="ECO:0000313" key="7">
    <source>
        <dbReference type="EMBL" id="SCO63964.1"/>
    </source>
</evidence>
<dbReference type="EMBL" id="LT608278">
    <property type="protein sequence ID" value="SCO62406.1"/>
    <property type="molecule type" value="Genomic_DNA"/>
</dbReference>
<dbReference type="Proteomes" id="UP000516480">
    <property type="component" value="Chromosome 14"/>
</dbReference>
<feature type="region of interest" description="Disordered" evidence="2">
    <location>
        <begin position="1635"/>
        <end position="1681"/>
    </location>
</feature>
<organism evidence="3 8">
    <name type="scientific">Plasmodium berghei</name>
    <dbReference type="NCBI Taxonomy" id="5821"/>
    <lineage>
        <taxon>Eukaryota</taxon>
        <taxon>Sar</taxon>
        <taxon>Alveolata</taxon>
        <taxon>Apicomplexa</taxon>
        <taxon>Aconoidasida</taxon>
        <taxon>Haemosporida</taxon>
        <taxon>Plasmodiidae</taxon>
        <taxon>Plasmodium</taxon>
        <taxon>Plasmodium (Vinckeia)</taxon>
    </lineage>
</organism>
<evidence type="ECO:0000313" key="10">
    <source>
        <dbReference type="Proteomes" id="UP000219974"/>
    </source>
</evidence>
<dbReference type="Proteomes" id="UP000220214">
    <property type="component" value="Chromosome 14"/>
</dbReference>
<evidence type="ECO:0000313" key="4">
    <source>
        <dbReference type="EMBL" id="SCM25963.1"/>
    </source>
</evidence>
<feature type="compositionally biased region" description="Basic and acidic residues" evidence="2">
    <location>
        <begin position="2705"/>
        <end position="2714"/>
    </location>
</feature>
<dbReference type="OMA" id="EMWPILL"/>
<evidence type="ECO:0000313" key="5">
    <source>
        <dbReference type="EMBL" id="SCN28204.1"/>
    </source>
</evidence>
<dbReference type="Pfam" id="PF24987">
    <property type="entry name" value="HEAT_EF3_N"/>
    <property type="match status" value="1"/>
</dbReference>